<gene>
    <name evidence="3" type="ORF">ACFYTF_14895</name>
</gene>
<dbReference type="Gene3D" id="1.10.260.40">
    <property type="entry name" value="lambda repressor-like DNA-binding domains"/>
    <property type="match status" value="1"/>
</dbReference>
<evidence type="ECO:0000313" key="3">
    <source>
        <dbReference type="EMBL" id="MFF0544115.1"/>
    </source>
</evidence>
<sequence length="142" mass="15403">MAAPTPEVLAEDLAALVDRLGLQVVGADEQIQTLLNRDPPNAHPSTTRTQRTNPSPRVVVGLAEFFGVEPAYFYSATAGLPAIQDLALLSWLRGEPLRTLLVHAHHVPADSLDLLVRFAEMLRAAEGLAPDHDYLRPPSPTL</sequence>
<dbReference type="InterPro" id="IPR010982">
    <property type="entry name" value="Lambda_DNA-bd_dom_sf"/>
</dbReference>
<accession>A0ABW6PNZ1</accession>
<evidence type="ECO:0000313" key="4">
    <source>
        <dbReference type="Proteomes" id="UP001601444"/>
    </source>
</evidence>
<comment type="caution">
    <text evidence="3">The sequence shown here is derived from an EMBL/GenBank/DDBJ whole genome shotgun (WGS) entry which is preliminary data.</text>
</comment>
<dbReference type="Proteomes" id="UP001601444">
    <property type="component" value="Unassembled WGS sequence"/>
</dbReference>
<protein>
    <recommendedName>
        <fullName evidence="2">HTH cro/C1-type domain-containing protein</fullName>
    </recommendedName>
</protein>
<evidence type="ECO:0000259" key="2">
    <source>
        <dbReference type="PROSITE" id="PS50943"/>
    </source>
</evidence>
<name>A0ABW6PNZ1_9NOCA</name>
<feature type="region of interest" description="Disordered" evidence="1">
    <location>
        <begin position="35"/>
        <end position="54"/>
    </location>
</feature>
<feature type="compositionally biased region" description="Polar residues" evidence="1">
    <location>
        <begin position="43"/>
        <end position="54"/>
    </location>
</feature>
<proteinExistence type="predicted"/>
<dbReference type="InterPro" id="IPR001387">
    <property type="entry name" value="Cro/C1-type_HTH"/>
</dbReference>
<organism evidence="3 4">
    <name type="scientific">Nocardia thailandica</name>
    <dbReference type="NCBI Taxonomy" id="257275"/>
    <lineage>
        <taxon>Bacteria</taxon>
        <taxon>Bacillati</taxon>
        <taxon>Actinomycetota</taxon>
        <taxon>Actinomycetes</taxon>
        <taxon>Mycobacteriales</taxon>
        <taxon>Nocardiaceae</taxon>
        <taxon>Nocardia</taxon>
    </lineage>
</organism>
<dbReference type="RefSeq" id="WP_387700724.1">
    <property type="nucleotide sequence ID" value="NZ_JBIAMX010000007.1"/>
</dbReference>
<feature type="domain" description="HTH cro/C1-type" evidence="2">
    <location>
        <begin position="51"/>
        <end position="73"/>
    </location>
</feature>
<reference evidence="3 4" key="1">
    <citation type="submission" date="2024-10" db="EMBL/GenBank/DDBJ databases">
        <title>The Natural Products Discovery Center: Release of the First 8490 Sequenced Strains for Exploring Actinobacteria Biosynthetic Diversity.</title>
        <authorList>
            <person name="Kalkreuter E."/>
            <person name="Kautsar S.A."/>
            <person name="Yang D."/>
            <person name="Bader C.D."/>
            <person name="Teijaro C.N."/>
            <person name="Fluegel L."/>
            <person name="Davis C.M."/>
            <person name="Simpson J.R."/>
            <person name="Lauterbach L."/>
            <person name="Steele A.D."/>
            <person name="Gui C."/>
            <person name="Meng S."/>
            <person name="Li G."/>
            <person name="Viehrig K."/>
            <person name="Ye F."/>
            <person name="Su P."/>
            <person name="Kiefer A.F."/>
            <person name="Nichols A."/>
            <person name="Cepeda A.J."/>
            <person name="Yan W."/>
            <person name="Fan B."/>
            <person name="Jiang Y."/>
            <person name="Adhikari A."/>
            <person name="Zheng C.-J."/>
            <person name="Schuster L."/>
            <person name="Cowan T.M."/>
            <person name="Smanski M.J."/>
            <person name="Chevrette M.G."/>
            <person name="De Carvalho L.P.S."/>
            <person name="Shen B."/>
        </authorList>
    </citation>
    <scope>NUCLEOTIDE SEQUENCE [LARGE SCALE GENOMIC DNA]</scope>
    <source>
        <strain evidence="3 4">NPDC004045</strain>
    </source>
</reference>
<dbReference type="EMBL" id="JBIAMX010000007">
    <property type="protein sequence ID" value="MFF0544115.1"/>
    <property type="molecule type" value="Genomic_DNA"/>
</dbReference>
<keyword evidence="4" id="KW-1185">Reference proteome</keyword>
<dbReference type="PROSITE" id="PS50943">
    <property type="entry name" value="HTH_CROC1"/>
    <property type="match status" value="1"/>
</dbReference>
<evidence type="ECO:0000256" key="1">
    <source>
        <dbReference type="SAM" id="MobiDB-lite"/>
    </source>
</evidence>